<dbReference type="Proteomes" id="UP000324800">
    <property type="component" value="Unassembled WGS sequence"/>
</dbReference>
<protein>
    <submittedName>
        <fullName evidence="2">Uncharacterized protein</fullName>
    </submittedName>
</protein>
<evidence type="ECO:0000313" key="2">
    <source>
        <dbReference type="EMBL" id="KAA6390752.1"/>
    </source>
</evidence>
<dbReference type="AlphaFoldDB" id="A0A5J4W842"/>
<name>A0A5J4W842_9EUKA</name>
<reference evidence="2 3" key="1">
    <citation type="submission" date="2019-03" db="EMBL/GenBank/DDBJ databases">
        <title>Single cell metagenomics reveals metabolic interactions within the superorganism composed of flagellate Streblomastix strix and complex community of Bacteroidetes bacteria on its surface.</title>
        <authorList>
            <person name="Treitli S.C."/>
            <person name="Kolisko M."/>
            <person name="Husnik F."/>
            <person name="Keeling P."/>
            <person name="Hampl V."/>
        </authorList>
    </citation>
    <scope>NUCLEOTIDE SEQUENCE [LARGE SCALE GENOMIC DNA]</scope>
    <source>
        <strain evidence="2">ST1C</strain>
    </source>
</reference>
<comment type="caution">
    <text evidence="2">The sequence shown here is derived from an EMBL/GenBank/DDBJ whole genome shotgun (WGS) entry which is preliminary data.</text>
</comment>
<evidence type="ECO:0000313" key="3">
    <source>
        <dbReference type="Proteomes" id="UP000324800"/>
    </source>
</evidence>
<organism evidence="2 3">
    <name type="scientific">Streblomastix strix</name>
    <dbReference type="NCBI Taxonomy" id="222440"/>
    <lineage>
        <taxon>Eukaryota</taxon>
        <taxon>Metamonada</taxon>
        <taxon>Preaxostyla</taxon>
        <taxon>Oxymonadida</taxon>
        <taxon>Streblomastigidae</taxon>
        <taxon>Streblomastix</taxon>
    </lineage>
</organism>
<feature type="compositionally biased region" description="Polar residues" evidence="1">
    <location>
        <begin position="84"/>
        <end position="102"/>
    </location>
</feature>
<proteinExistence type="predicted"/>
<feature type="compositionally biased region" description="Polar residues" evidence="1">
    <location>
        <begin position="131"/>
        <end position="156"/>
    </location>
</feature>
<accession>A0A5J4W842</accession>
<gene>
    <name evidence="2" type="ORF">EZS28_013722</name>
</gene>
<feature type="region of interest" description="Disordered" evidence="1">
    <location>
        <begin position="84"/>
        <end position="156"/>
    </location>
</feature>
<dbReference type="EMBL" id="SNRW01003118">
    <property type="protein sequence ID" value="KAA6390752.1"/>
    <property type="molecule type" value="Genomic_DNA"/>
</dbReference>
<evidence type="ECO:0000256" key="1">
    <source>
        <dbReference type="SAM" id="MobiDB-lite"/>
    </source>
</evidence>
<sequence length="156" mass="18154">MQSLFPRYTEYETKFYYSKSPHFFGDLATNAFAEIRDYNKYLIRDVSTARSSFLSRNTDWRDLFSRRLKQDKLFYPNENLQKISPAQYRTKSTSPGYHTQLKSPTPQSRLLTPPSSSLTSAVSIQHPHIFSSKTPPSLRQKSPYSNIHSPNDYQTS</sequence>
<feature type="compositionally biased region" description="Low complexity" evidence="1">
    <location>
        <begin position="103"/>
        <end position="120"/>
    </location>
</feature>